<evidence type="ECO:0000256" key="1">
    <source>
        <dbReference type="ARBA" id="ARBA00005964"/>
    </source>
</evidence>
<dbReference type="InterPro" id="IPR002018">
    <property type="entry name" value="CarbesteraseB"/>
</dbReference>
<comment type="similarity">
    <text evidence="1">Belongs to the type-B carboxylesterase/lipase family.</text>
</comment>
<evidence type="ECO:0000256" key="2">
    <source>
        <dbReference type="ARBA" id="ARBA00022487"/>
    </source>
</evidence>
<keyword evidence="3" id="KW-0378">Hydrolase</keyword>
<gene>
    <name evidence="6" type="ORF">LAZ67_16001019</name>
</gene>
<feature type="domain" description="Carboxylesterase type B" evidence="5">
    <location>
        <begin position="12"/>
        <end position="166"/>
    </location>
</feature>
<dbReference type="Gene3D" id="3.40.50.1820">
    <property type="entry name" value="alpha/beta hydrolase"/>
    <property type="match status" value="1"/>
</dbReference>
<organism evidence="6 7">
    <name type="scientific">Cordylochernes scorpioides</name>
    <dbReference type="NCBI Taxonomy" id="51811"/>
    <lineage>
        <taxon>Eukaryota</taxon>
        <taxon>Metazoa</taxon>
        <taxon>Ecdysozoa</taxon>
        <taxon>Arthropoda</taxon>
        <taxon>Chelicerata</taxon>
        <taxon>Arachnida</taxon>
        <taxon>Pseudoscorpiones</taxon>
        <taxon>Cheliferoidea</taxon>
        <taxon>Chernetidae</taxon>
        <taxon>Cordylochernes</taxon>
    </lineage>
</organism>
<dbReference type="SUPFAM" id="SSF53474">
    <property type="entry name" value="alpha/beta-Hydrolases"/>
    <property type="match status" value="1"/>
</dbReference>
<dbReference type="InterPro" id="IPR050654">
    <property type="entry name" value="AChE-related_enzymes"/>
</dbReference>
<dbReference type="InterPro" id="IPR019819">
    <property type="entry name" value="Carboxylesterase_B_CS"/>
</dbReference>
<reference evidence="6 7" key="1">
    <citation type="submission" date="2022-01" db="EMBL/GenBank/DDBJ databases">
        <title>A chromosomal length assembly of Cordylochernes scorpioides.</title>
        <authorList>
            <person name="Zeh D."/>
            <person name="Zeh J."/>
        </authorList>
    </citation>
    <scope>NUCLEOTIDE SEQUENCE [LARGE SCALE GENOMIC DNA]</scope>
    <source>
        <strain evidence="6">IN4F17</strain>
        <tissue evidence="6">Whole Body</tissue>
    </source>
</reference>
<accession>A0ABY6LB15</accession>
<evidence type="ECO:0000313" key="6">
    <source>
        <dbReference type="EMBL" id="UYV78341.1"/>
    </source>
</evidence>
<dbReference type="EMBL" id="CP092878">
    <property type="protein sequence ID" value="UYV78341.1"/>
    <property type="molecule type" value="Genomic_DNA"/>
</dbReference>
<dbReference type="PANTHER" id="PTHR43918:SF4">
    <property type="entry name" value="CARBOXYLIC ESTER HYDROLASE"/>
    <property type="match status" value="1"/>
</dbReference>
<dbReference type="InterPro" id="IPR029058">
    <property type="entry name" value="AB_hydrolase_fold"/>
</dbReference>
<evidence type="ECO:0000256" key="3">
    <source>
        <dbReference type="ARBA" id="ARBA00022801"/>
    </source>
</evidence>
<protein>
    <submittedName>
        <fullName evidence="6">BCHE</fullName>
    </submittedName>
</protein>
<sequence length="174" mass="19572">MLAEEFQTRRTCQQYMNEDCLYLNIWAPSQNAQMAVLVFIHGGAFEYGSSDELFNNPQYLSARTDMVIVTVNYRVGSLGFLDLNMEGSNGNFGLKDQILALKWIQKNIKVFGGDPDKVTLYGIRAGAMAIGLHLSREDNRYLFKRAILQSGTSNSGYFTPKSGKQKALESFYNP</sequence>
<keyword evidence="7" id="KW-1185">Reference proteome</keyword>
<evidence type="ECO:0000313" key="7">
    <source>
        <dbReference type="Proteomes" id="UP001235939"/>
    </source>
</evidence>
<dbReference type="PROSITE" id="PS00941">
    <property type="entry name" value="CARBOXYLESTERASE_B_2"/>
    <property type="match status" value="1"/>
</dbReference>
<dbReference type="Proteomes" id="UP001235939">
    <property type="component" value="Chromosome 16"/>
</dbReference>
<proteinExistence type="inferred from homology"/>
<evidence type="ECO:0000256" key="4">
    <source>
        <dbReference type="ARBA" id="ARBA00023180"/>
    </source>
</evidence>
<dbReference type="Pfam" id="PF00135">
    <property type="entry name" value="COesterase"/>
    <property type="match status" value="1"/>
</dbReference>
<evidence type="ECO:0000259" key="5">
    <source>
        <dbReference type="Pfam" id="PF00135"/>
    </source>
</evidence>
<dbReference type="PANTHER" id="PTHR43918">
    <property type="entry name" value="ACETYLCHOLINESTERASE"/>
    <property type="match status" value="1"/>
</dbReference>
<keyword evidence="2" id="KW-0719">Serine esterase</keyword>
<name>A0ABY6LB15_9ARAC</name>
<keyword evidence="4" id="KW-0325">Glycoprotein</keyword>